<dbReference type="EMBL" id="CYSR01000032">
    <property type="protein sequence ID" value="CUI01680.1"/>
    <property type="molecule type" value="Genomic_DNA"/>
</dbReference>
<dbReference type="Gene3D" id="2.60.120.200">
    <property type="match status" value="3"/>
</dbReference>
<feature type="domain" description="Cadherin-like" evidence="2">
    <location>
        <begin position="974"/>
        <end position="1068"/>
    </location>
</feature>
<evidence type="ECO:0000313" key="4">
    <source>
        <dbReference type="Proteomes" id="UP000051326"/>
    </source>
</evidence>
<dbReference type="InterPro" id="IPR041690">
    <property type="entry name" value="Cadherin_5"/>
</dbReference>
<sequence>MFSSDDFSGGALDPAVWSVEGPAGVAAGVGVNATDAYLELVTPDGNYDAWKTNNSARAMQAIADEDFQVEARFLTTPTDRFQLQGILVEQDAGNWVRFDTYSDGNVLRVFAGVTVDGSSSSRVRAVIPAGEAQYLRVDRAGDVWTYEYSADGISWTTAVSFTHALTASSAGVFAGNTAQAAGYTAQVDYFEVAGDPIADEDGSITPVNTAPVAQNDNYLLAPDGSLTVDAASGVLGNDSDPDGDPLTVSLETPAANGTVALNADGSFSYTPDAGASGSDSFSYTLSDGTDSVTASVTLAASGPGGGAIVQDAPVLTTGTPVFSKVIVSAAMPLTHVGLGADFDGDGDIDVVATSEQNDSVVWFENDGAENFTAHAVDNALESSYPASVADLDQDGDPDILAGGYRDDLFVWYENDGTGSFQRHTIAAKDGAHFIEAADMDGDGDLDLVTASQDSHTIAWYENDGAQNFTERVLDSNAVEAKTAVAIDIDGDGDLDVLAASHGDDTVALYVNDGSQNFTKQVIDNTANGAYYVTAADLNGDGLTDIAAAAKLSNQVIGYFNTGSGYTRTVLANNAGGVRSVIAEDVDNDGDIDLLAASVNDNSVRFLENNGSGVFGAITIDGNAVGAYTPTPEDVNQDGLVDVIAASKTDATVAVLLQHREQSAALNAGETLVIDASLLSATDTEQSASELVYTVVSAPALGALRLNGIDLAAGGSFTQADVNQGLVSFATPAGTDGLDGFELGLSDGLSAPAKVVFGFTIGTPASGSGLVSDDFAGGSLDPAVWSVEGPAGVSANLASNATDAYLELVTPDGSFDAWKTNNAARAMQDIADEDFQVEARFLSTPADRFQLQGILVEQDAGNWVRFDTYSDGNVLRIFAAVTVNGSSSSRIKTVIQPGDAEYLRVDRAGDTWTYEYSADGSNWTTGGSFTHALNATSAGVFAGNTAQAAGYTAQVDYFEVAHDPIADEDGSFTPVNQAPDAVDDGLAVVADTALVIGEAALLSNDSDPDGDPITFGSFTAPANGTLTDNGDGTLTYTPNAGYEGPDSFTYTISDDSGLTDTATVTLTVAAPGNQAPQAADDALAVVTDTALVIGEAALLSNDSDPDGDPITFGSFTAPSNGTLTDNGDGTLTYTPNAGYEGPDSFTYTISDDSGLSDTATVSLTVSAPAAGSGLVSDDFAGGTLDPAVWTVEGPAGVAAGLGASATDAYLELITPDGNYDAWKTNNAARAMQAVADEDFQVEARFLSTPTDRFQMQGILVEQDAGNWVRFDTYSDGSVLRVFAGVTVNGSSSSRVNATIQAGDAQYLRVDRAGDVWTYEYSADGSSWTTAVSFTHALNASSAGVFAGNTGLAAGYTAQVDYFEVASDPIADEDGSFTPVNTAPDAVDDIRFTDIGTSLLIATSGLLANDSDPDGDPITFGSFTAPANGTLTDNGDGTLTYTPNAGYEGPDSFTYMISDDGGLSDTAAVNVAVGPVIDVWYGPTQTFGQPGVPQTWVNILGDVFDEGLVSLSYTLNGGAERSLSVGPDQRRLEKAGDFNIDIAYAELDPTAADDVVSIIARYDNGATYTQDVTIQYEGGSDWDPNYSIDWSTVTNIQDAAQIVDGNWMLTGDGVRPKELGFDRFITLGDDNWDFFEARVAVTPHDMSIVGGLFGFGLWWNGHTDDSPIQWQPLRGFTPSEFLFYNQHTGTPHFEIFPNTGDTNYALAEGTRFNFLMRVEQSGTFDRSYKMKVWEEGTAEPVDWLMDLVIGYDDPVTGSFALVTHHYDIEFHDIDITEIEGGDVTIGDDTAEVLAAVDETAPLPGLGELDVFTGNGGDDVFVFGDNGTVYYDDGNGATSGEDDYGYVWDFTAGDKVRLAGTSSDYVLTEDAAGLPSGTAIWLAGSGGDQDELIGVINNVYGLNLTGDAFEFAVLV</sequence>
<dbReference type="PANTHER" id="PTHR44103">
    <property type="entry name" value="PROPROTEIN CONVERTASE P"/>
    <property type="match status" value="1"/>
</dbReference>
<gene>
    <name evidence="3" type="ORF">PHA8399_03826</name>
</gene>
<dbReference type="Pfam" id="PF07081">
    <property type="entry name" value="DUF1349"/>
    <property type="match status" value="3"/>
</dbReference>
<dbReference type="InterPro" id="IPR013517">
    <property type="entry name" value="FG-GAP"/>
</dbReference>
<dbReference type="InterPro" id="IPR013320">
    <property type="entry name" value="ConA-like_dom_sf"/>
</dbReference>
<reference evidence="3 4" key="1">
    <citation type="submission" date="2015-09" db="EMBL/GenBank/DDBJ databases">
        <authorList>
            <consortium name="Swine Surveillance"/>
        </authorList>
    </citation>
    <scope>NUCLEOTIDE SEQUENCE [LARGE SCALE GENOMIC DNA]</scope>
    <source>
        <strain evidence="3 4">CECT 8399</strain>
    </source>
</reference>
<dbReference type="Pfam" id="PF16184">
    <property type="entry name" value="Cadherin_3"/>
    <property type="match status" value="1"/>
</dbReference>
<dbReference type="InterPro" id="IPR039005">
    <property type="entry name" value="CSPG_rpt"/>
</dbReference>
<dbReference type="Pfam" id="PF13517">
    <property type="entry name" value="FG-GAP_3"/>
    <property type="match status" value="3"/>
</dbReference>
<protein>
    <submittedName>
        <fullName evidence="3">CshA-type fibril repeat</fullName>
    </submittedName>
</protein>
<name>A0A0P1HDP8_9RHOB</name>
<dbReference type="RefSeq" id="WP_058287674.1">
    <property type="nucleotide sequence ID" value="NZ_CYSR01000032.1"/>
</dbReference>
<evidence type="ECO:0000313" key="3">
    <source>
        <dbReference type="EMBL" id="CUI01680.1"/>
    </source>
</evidence>
<organism evidence="3 4">
    <name type="scientific">Leisingera aquaemixtae</name>
    <dbReference type="NCBI Taxonomy" id="1396826"/>
    <lineage>
        <taxon>Bacteria</taxon>
        <taxon>Pseudomonadati</taxon>
        <taxon>Pseudomonadota</taxon>
        <taxon>Alphaproteobacteria</taxon>
        <taxon>Rhodobacterales</taxon>
        <taxon>Roseobacteraceae</taxon>
        <taxon>Leisingera</taxon>
    </lineage>
</organism>
<dbReference type="Pfam" id="PF17892">
    <property type="entry name" value="Cadherin_5"/>
    <property type="match status" value="3"/>
</dbReference>
<dbReference type="NCBIfam" id="NF012211">
    <property type="entry name" value="tand_rpt_95"/>
    <property type="match status" value="4"/>
</dbReference>
<dbReference type="Gene3D" id="2.60.40.3440">
    <property type="match status" value="4"/>
</dbReference>
<dbReference type="Gene3D" id="2.130.10.130">
    <property type="entry name" value="Integrin alpha, N-terminal"/>
    <property type="match status" value="2"/>
</dbReference>
<keyword evidence="1" id="KW-0732">Signal</keyword>
<dbReference type="PANTHER" id="PTHR44103:SF1">
    <property type="entry name" value="PROPROTEIN CONVERTASE P"/>
    <property type="match status" value="1"/>
</dbReference>
<feature type="domain" description="Cadherin-like" evidence="2">
    <location>
        <begin position="1072"/>
        <end position="1164"/>
    </location>
</feature>
<dbReference type="InterPro" id="IPR028994">
    <property type="entry name" value="Integrin_alpha_N"/>
</dbReference>
<dbReference type="STRING" id="1396826.PHA8399_03826"/>
<dbReference type="PROSITE" id="PS51854">
    <property type="entry name" value="CSPG"/>
    <property type="match status" value="1"/>
</dbReference>
<evidence type="ECO:0000259" key="2">
    <source>
        <dbReference type="Pfam" id="PF17892"/>
    </source>
</evidence>
<dbReference type="Pfam" id="PF17963">
    <property type="entry name" value="Big_9"/>
    <property type="match status" value="1"/>
</dbReference>
<dbReference type="SUPFAM" id="SSF69318">
    <property type="entry name" value="Integrin alpha N-terminal domain"/>
    <property type="match status" value="1"/>
</dbReference>
<dbReference type="Proteomes" id="UP000051326">
    <property type="component" value="Unassembled WGS sequence"/>
</dbReference>
<evidence type="ECO:0000256" key="1">
    <source>
        <dbReference type="ARBA" id="ARBA00022729"/>
    </source>
</evidence>
<proteinExistence type="predicted"/>
<feature type="domain" description="Cadherin-like" evidence="2">
    <location>
        <begin position="1378"/>
        <end position="1471"/>
    </location>
</feature>
<dbReference type="InterPro" id="IPR009784">
    <property type="entry name" value="DUF1349"/>
</dbReference>
<dbReference type="SUPFAM" id="SSF49899">
    <property type="entry name" value="Concanavalin A-like lectins/glucanases"/>
    <property type="match status" value="3"/>
</dbReference>
<accession>A0A0P1HDP8</accession>